<dbReference type="SMART" id="SM00448">
    <property type="entry name" value="REC"/>
    <property type="match status" value="1"/>
</dbReference>
<evidence type="ECO:0000259" key="3">
    <source>
        <dbReference type="PROSITE" id="PS50110"/>
    </source>
</evidence>
<dbReference type="KEGG" id="mgy:MGMSRv2__4024"/>
<dbReference type="eggNOG" id="COG0745">
    <property type="taxonomic scope" value="Bacteria"/>
</dbReference>
<evidence type="ECO:0000256" key="1">
    <source>
        <dbReference type="ARBA" id="ARBA00022553"/>
    </source>
</evidence>
<dbReference type="HOGENOM" id="CLU_1794168_0_0_5"/>
<evidence type="ECO:0000256" key="2">
    <source>
        <dbReference type="PROSITE-ProRule" id="PRU00169"/>
    </source>
</evidence>
<organism evidence="4 5">
    <name type="scientific">Magnetospirillum gryphiswaldense (strain DSM 6361 / JCM 21280 / NBRC 15271 / MSR-1)</name>
    <dbReference type="NCBI Taxonomy" id="431944"/>
    <lineage>
        <taxon>Bacteria</taxon>
        <taxon>Pseudomonadati</taxon>
        <taxon>Pseudomonadota</taxon>
        <taxon>Alphaproteobacteria</taxon>
        <taxon>Rhodospirillales</taxon>
        <taxon>Rhodospirillaceae</taxon>
        <taxon>Magnetospirillum</taxon>
    </lineage>
</organism>
<keyword evidence="5" id="KW-1185">Reference proteome</keyword>
<dbReference type="GO" id="GO:0000160">
    <property type="term" value="P:phosphorelay signal transduction system"/>
    <property type="evidence" value="ECO:0007669"/>
    <property type="project" value="InterPro"/>
</dbReference>
<dbReference type="CDD" id="cd17546">
    <property type="entry name" value="REC_hyHK_CKI1_RcsC-like"/>
    <property type="match status" value="1"/>
</dbReference>
<accession>V6F704</accession>
<gene>
    <name evidence="4" type="ordered locus">MGMSRv2__4024</name>
</gene>
<proteinExistence type="predicted"/>
<feature type="domain" description="Response regulatory" evidence="3">
    <location>
        <begin position="16"/>
        <end position="133"/>
    </location>
</feature>
<dbReference type="STRING" id="1430440.MGMSRv2__4024"/>
<dbReference type="Gene3D" id="3.40.50.2300">
    <property type="match status" value="1"/>
</dbReference>
<dbReference type="GO" id="GO:0008984">
    <property type="term" value="F:protein-glutamate methylesterase activity"/>
    <property type="evidence" value="ECO:0007669"/>
    <property type="project" value="UniProtKB-EC"/>
</dbReference>
<feature type="modified residue" description="4-aspartylphosphate" evidence="2">
    <location>
        <position position="65"/>
    </location>
</feature>
<protein>
    <submittedName>
        <fullName evidence="4">Chemotaxis response regulator protein-glutamate methylesterase</fullName>
        <ecNumber evidence="4">3.1.1.61</ecNumber>
    </submittedName>
</protein>
<dbReference type="SUPFAM" id="SSF52172">
    <property type="entry name" value="CheY-like"/>
    <property type="match status" value="1"/>
</dbReference>
<dbReference type="InterPro" id="IPR011006">
    <property type="entry name" value="CheY-like_superfamily"/>
</dbReference>
<dbReference type="PROSITE" id="PS50110">
    <property type="entry name" value="RESPONSE_REGULATORY"/>
    <property type="match status" value="1"/>
</dbReference>
<dbReference type="EC" id="3.1.1.61" evidence="4"/>
<dbReference type="InterPro" id="IPR001789">
    <property type="entry name" value="Sig_transdc_resp-reg_receiver"/>
</dbReference>
<name>V6F704_MAGGM</name>
<reference evidence="4 5" key="1">
    <citation type="journal article" date="2014" name="Genome Announc.">
        <title>Complete genome sequence of Magnetospirillum gryphiswaldense MSR-1.</title>
        <authorList>
            <person name="Wang X."/>
            <person name="Wang Q."/>
            <person name="Zhang W."/>
            <person name="Wang Y."/>
            <person name="Li L."/>
            <person name="Wen T."/>
            <person name="Zhang T."/>
            <person name="Zhang Y."/>
            <person name="Xu J."/>
            <person name="Hu J."/>
            <person name="Li S."/>
            <person name="Liu L."/>
            <person name="Liu J."/>
            <person name="Jiang W."/>
            <person name="Tian J."/>
            <person name="Li Y."/>
            <person name="Schuler D."/>
            <person name="Wang L."/>
            <person name="Li J."/>
        </authorList>
    </citation>
    <scope>NUCLEOTIDE SEQUENCE [LARGE SCALE GENOMIC DNA]</scope>
    <source>
        <strain evidence="5">DSM 6361 / JCM 21280 / NBRC 15271 / MSR-1</strain>
    </source>
</reference>
<dbReference type="PANTHER" id="PTHR44591">
    <property type="entry name" value="STRESS RESPONSE REGULATOR PROTEIN 1"/>
    <property type="match status" value="1"/>
</dbReference>
<keyword evidence="1 2" id="KW-0597">Phosphoprotein</keyword>
<dbReference type="AlphaFoldDB" id="V6F704"/>
<dbReference type="PANTHER" id="PTHR44591:SF3">
    <property type="entry name" value="RESPONSE REGULATORY DOMAIN-CONTAINING PROTEIN"/>
    <property type="match status" value="1"/>
</dbReference>
<sequence length="144" mass="15193">MQSQNHASPIDPCAQFILVVDDSALIRKMMKSFIQAKGFVVLTASNGLEAVELAPMFPFAAIITDIDMPGMDGLEALRRIRAMGGNCSEIPAAVVSGHCPGPDRKTCGDLGIHLFSLKGEGLGPLAGFLGRLPTPSSRELAPCE</sequence>
<evidence type="ECO:0000313" key="4">
    <source>
        <dbReference type="EMBL" id="CDL01239.1"/>
    </source>
</evidence>
<evidence type="ECO:0000313" key="5">
    <source>
        <dbReference type="Proteomes" id="UP000018922"/>
    </source>
</evidence>
<dbReference type="EMBL" id="HG794546">
    <property type="protein sequence ID" value="CDL01239.1"/>
    <property type="molecule type" value="Genomic_DNA"/>
</dbReference>
<dbReference type="InterPro" id="IPR050595">
    <property type="entry name" value="Bact_response_regulator"/>
</dbReference>
<dbReference type="Pfam" id="PF00072">
    <property type="entry name" value="Response_reg"/>
    <property type="match status" value="1"/>
</dbReference>
<keyword evidence="4" id="KW-0378">Hydrolase</keyword>
<dbReference type="Proteomes" id="UP000018922">
    <property type="component" value="Chromosome I"/>
</dbReference>